<protein>
    <submittedName>
        <fullName evidence="1">Uncharacterized protein</fullName>
    </submittedName>
</protein>
<evidence type="ECO:0000313" key="1">
    <source>
        <dbReference type="EMBL" id="ROL42982.1"/>
    </source>
</evidence>
<dbReference type="AlphaFoldDB" id="A0A3N0Y9T0"/>
<keyword evidence="2" id="KW-1185">Reference proteome</keyword>
<comment type="caution">
    <text evidence="1">The sequence shown here is derived from an EMBL/GenBank/DDBJ whole genome shotgun (WGS) entry which is preliminary data.</text>
</comment>
<proteinExistence type="predicted"/>
<accession>A0A3N0Y9T0</accession>
<organism evidence="1 2">
    <name type="scientific">Anabarilius grahami</name>
    <name type="common">Kanglang fish</name>
    <name type="synonym">Barilius grahami</name>
    <dbReference type="NCBI Taxonomy" id="495550"/>
    <lineage>
        <taxon>Eukaryota</taxon>
        <taxon>Metazoa</taxon>
        <taxon>Chordata</taxon>
        <taxon>Craniata</taxon>
        <taxon>Vertebrata</taxon>
        <taxon>Euteleostomi</taxon>
        <taxon>Actinopterygii</taxon>
        <taxon>Neopterygii</taxon>
        <taxon>Teleostei</taxon>
        <taxon>Ostariophysi</taxon>
        <taxon>Cypriniformes</taxon>
        <taxon>Xenocyprididae</taxon>
        <taxon>Xenocypridinae</taxon>
        <taxon>Xenocypridinae incertae sedis</taxon>
        <taxon>Anabarilius</taxon>
    </lineage>
</organism>
<dbReference type="Proteomes" id="UP000281406">
    <property type="component" value="Unassembled WGS sequence"/>
</dbReference>
<name>A0A3N0Y9T0_ANAGA</name>
<sequence>MEEIVIEGVLKDEEGGMVLLSDTFEEYIVPTAVEMAIADDVLQSCSLPRRMAFIKDETEDMKMEFIKDETEDIKMAFIKEETEDIKNEFNKEEFEEIKIEETFSVKHEETEEQTGWFYSHS</sequence>
<evidence type="ECO:0000313" key="2">
    <source>
        <dbReference type="Proteomes" id="UP000281406"/>
    </source>
</evidence>
<gene>
    <name evidence="1" type="ORF">DPX16_5535</name>
</gene>
<dbReference type="EMBL" id="RJVU01048958">
    <property type="protein sequence ID" value="ROL42982.1"/>
    <property type="molecule type" value="Genomic_DNA"/>
</dbReference>
<reference evidence="1 2" key="1">
    <citation type="submission" date="2018-10" db="EMBL/GenBank/DDBJ databases">
        <title>Genome assembly for a Yunnan-Guizhou Plateau 3E fish, Anabarilius grahami (Regan), and its evolutionary and genetic applications.</title>
        <authorList>
            <person name="Jiang W."/>
        </authorList>
    </citation>
    <scope>NUCLEOTIDE SEQUENCE [LARGE SCALE GENOMIC DNA]</scope>
    <source>
        <strain evidence="1">AG-KIZ</strain>
        <tissue evidence="1">Muscle</tissue>
    </source>
</reference>